<dbReference type="EMBL" id="PQGG01000019">
    <property type="protein sequence ID" value="POP52989.1"/>
    <property type="molecule type" value="Genomic_DNA"/>
</dbReference>
<dbReference type="RefSeq" id="WP_103683930.1">
    <property type="nucleotide sequence ID" value="NZ_PQGG01000019.1"/>
</dbReference>
<dbReference type="OrthoDB" id="5741103at2"/>
<sequence length="160" mass="17990">MSKFRGVLIAVVDVALIAVAFGGLLLSCSNHESERQAAKQDADVIQRVVYQSPLDRFLRLDDTLWQQAIQTPGYFIDAEKGLLLDIRYWEEKTDAIIEKIRQAGYSVDYINPANQRIYLWAKSAEQLMALSKIYGVSVVSISSSAPKMAVAIKVFDEFQK</sequence>
<evidence type="ECO:0000256" key="1">
    <source>
        <dbReference type="SAM" id="Phobius"/>
    </source>
</evidence>
<proteinExistence type="predicted"/>
<organism evidence="2 3">
    <name type="scientific">Zhongshania marina</name>
    <dbReference type="NCBI Taxonomy" id="2304603"/>
    <lineage>
        <taxon>Bacteria</taxon>
        <taxon>Pseudomonadati</taxon>
        <taxon>Pseudomonadota</taxon>
        <taxon>Gammaproteobacteria</taxon>
        <taxon>Cellvibrionales</taxon>
        <taxon>Spongiibacteraceae</taxon>
        <taxon>Zhongshania</taxon>
    </lineage>
</organism>
<feature type="transmembrane region" description="Helical" evidence="1">
    <location>
        <begin position="7"/>
        <end position="26"/>
    </location>
</feature>
<accession>A0A2S4HGC0</accession>
<gene>
    <name evidence="2" type="ORF">C0068_07800</name>
</gene>
<name>A0A2S4HGC0_9GAMM</name>
<evidence type="ECO:0000313" key="2">
    <source>
        <dbReference type="EMBL" id="POP52989.1"/>
    </source>
</evidence>
<comment type="caution">
    <text evidence="2">The sequence shown here is derived from an EMBL/GenBank/DDBJ whole genome shotgun (WGS) entry which is preliminary data.</text>
</comment>
<dbReference type="PROSITE" id="PS51257">
    <property type="entry name" value="PROKAR_LIPOPROTEIN"/>
    <property type="match status" value="1"/>
</dbReference>
<keyword evidence="1" id="KW-0472">Membrane</keyword>
<evidence type="ECO:0000313" key="3">
    <source>
        <dbReference type="Proteomes" id="UP000237222"/>
    </source>
</evidence>
<keyword evidence="1" id="KW-1133">Transmembrane helix</keyword>
<protein>
    <submittedName>
        <fullName evidence="2">Uncharacterized protein</fullName>
    </submittedName>
</protein>
<reference evidence="2 3" key="1">
    <citation type="submission" date="2018-01" db="EMBL/GenBank/DDBJ databases">
        <authorList>
            <person name="Yu X.-D."/>
        </authorList>
    </citation>
    <scope>NUCLEOTIDE SEQUENCE [LARGE SCALE GENOMIC DNA]</scope>
    <source>
        <strain evidence="2 3">ZX-21</strain>
    </source>
</reference>
<dbReference type="Proteomes" id="UP000237222">
    <property type="component" value="Unassembled WGS sequence"/>
</dbReference>
<dbReference type="AlphaFoldDB" id="A0A2S4HGC0"/>
<keyword evidence="1" id="KW-0812">Transmembrane</keyword>